<feature type="region of interest" description="Disordered" evidence="1">
    <location>
        <begin position="313"/>
        <end position="333"/>
    </location>
</feature>
<gene>
    <name evidence="3" type="ORF">UFOVP235_43</name>
</gene>
<dbReference type="Gene3D" id="3.40.50.300">
    <property type="entry name" value="P-loop containing nucleotide triphosphate hydrolases"/>
    <property type="match status" value="1"/>
</dbReference>
<dbReference type="InterPro" id="IPR027417">
    <property type="entry name" value="P-loop_NTPase"/>
</dbReference>
<accession>A0A6J7WU44</accession>
<dbReference type="InterPro" id="IPR015330">
    <property type="entry name" value="DNA_primase/pol_bifunc_N"/>
</dbReference>
<dbReference type="SMART" id="SM00943">
    <property type="entry name" value="Prim-Pol"/>
    <property type="match status" value="1"/>
</dbReference>
<dbReference type="EMBL" id="LR798282">
    <property type="protein sequence ID" value="CAB5220345.1"/>
    <property type="molecule type" value="Genomic_DNA"/>
</dbReference>
<evidence type="ECO:0000259" key="2">
    <source>
        <dbReference type="SMART" id="SM00943"/>
    </source>
</evidence>
<evidence type="ECO:0000313" key="3">
    <source>
        <dbReference type="EMBL" id="CAB5220345.1"/>
    </source>
</evidence>
<dbReference type="SUPFAM" id="SSF56747">
    <property type="entry name" value="Prim-pol domain"/>
    <property type="match status" value="1"/>
</dbReference>
<evidence type="ECO:0000256" key="1">
    <source>
        <dbReference type="SAM" id="MobiDB-lite"/>
    </source>
</evidence>
<organism evidence="3">
    <name type="scientific">uncultured Caudovirales phage</name>
    <dbReference type="NCBI Taxonomy" id="2100421"/>
    <lineage>
        <taxon>Viruses</taxon>
        <taxon>Duplodnaviria</taxon>
        <taxon>Heunggongvirae</taxon>
        <taxon>Uroviricota</taxon>
        <taxon>Caudoviricetes</taxon>
        <taxon>Peduoviridae</taxon>
        <taxon>Maltschvirus</taxon>
        <taxon>Maltschvirus maltsch</taxon>
    </lineage>
</organism>
<name>A0A6J7WU44_9CAUD</name>
<protein>
    <submittedName>
        <fullName evidence="3">Prim_Pol domain containing protein</fullName>
    </submittedName>
</protein>
<feature type="domain" description="DNA primase/polymerase bifunctional N-terminal" evidence="2">
    <location>
        <begin position="24"/>
        <end position="200"/>
    </location>
</feature>
<dbReference type="SUPFAM" id="SSF52540">
    <property type="entry name" value="P-loop containing nucleoside triphosphate hydrolases"/>
    <property type="match status" value="1"/>
</dbReference>
<feature type="compositionally biased region" description="Basic and acidic residues" evidence="1">
    <location>
        <begin position="314"/>
        <end position="333"/>
    </location>
</feature>
<dbReference type="CDD" id="cd04859">
    <property type="entry name" value="Prim_Pol"/>
    <property type="match status" value="1"/>
</dbReference>
<sequence length="663" mass="73927">MHTDTDTKPTLKVAALRDRLYEAALEYLDKGFSIFPISIDSKVPLNAWRDYQTKAPTYEEITDWFENGAPTPSGERIKLFNIGLATGAVSGVVVVDADNQTALDYCANNGLCTAFSVKTTRGRHYYFSHPGGGARFGNKAGASALHDPDWPHVDGLDFRGDGGYVVLPPSIKLNAQKIITHEYTWDYGYSDDMREAPVWGGTKPMMRVIEPIVDSGKSAEEIFASLDLTHVRAQSEGDGLGVVNLVASRVKEIGEKLPNGSGRGTFVTRLIGELIVGGLDDSEIASRVHEFMDTYFATRLPDREWKATLRSLRHKDEREHGPRERKEESKVEVTKPVTPMTAFTDDQLEDLMASLRDEVYAVDPFLKHPSIVQVYGYTGHGKSWLTLLVLWHLAKGQSIGPFTIARPHTVAYVDFENGRSTIAHRMQKFLKSFGSTNKRLKIVSPAIQQELAEMNLKEPAGLIKLQKWIEATTPEVVVIDTVRSAYPGMQENSAEAWSPMNQLALKLRNAGISVIIVHHANKPQDAQTSSGMEAGSTNQLSVIEQQIRIVQMYEDEAKATAKRGKYLDPVRANMECYMKREEPTDRMIAAFEWSYGKVREMTDNHMDALIAFMEREDGSLYVVSSESPRQKAVRLSEAGKGAGIISRELQLPLYVVKKWVGEI</sequence>
<proteinExistence type="predicted"/>
<dbReference type="Gene3D" id="3.30.720.160">
    <property type="entry name" value="Bifunctional DNA primase/polymerase, N-terminal"/>
    <property type="match status" value="1"/>
</dbReference>
<dbReference type="Pfam" id="PF13481">
    <property type="entry name" value="AAA_25"/>
    <property type="match status" value="1"/>
</dbReference>
<reference evidence="3" key="1">
    <citation type="submission" date="2020-05" db="EMBL/GenBank/DDBJ databases">
        <authorList>
            <person name="Chiriac C."/>
            <person name="Salcher M."/>
            <person name="Ghai R."/>
            <person name="Kavagutti S V."/>
        </authorList>
    </citation>
    <scope>NUCLEOTIDE SEQUENCE</scope>
</reference>
<dbReference type="Pfam" id="PF09250">
    <property type="entry name" value="Prim-Pol"/>
    <property type="match status" value="1"/>
</dbReference>